<protein>
    <submittedName>
        <fullName evidence="1">Uncharacterized protein</fullName>
    </submittedName>
</protein>
<dbReference type="Proteomes" id="UP001157502">
    <property type="component" value="Chromosome 15"/>
</dbReference>
<comment type="caution">
    <text evidence="1">The sequence shown here is derived from an EMBL/GenBank/DDBJ whole genome shotgun (WGS) entry which is preliminary data.</text>
</comment>
<keyword evidence="2" id="KW-1185">Reference proteome</keyword>
<dbReference type="EMBL" id="CM055742">
    <property type="protein sequence ID" value="KAJ8000606.1"/>
    <property type="molecule type" value="Genomic_DNA"/>
</dbReference>
<sequence>MFLEEAEQPWEQEYLEASEEEEVLLSPNPRPLCDEPPAVCGTGEGGGRRITPASNTDRSAPPGGLDQPAPGVEGKLVECLSRSLQTVCDTEVLEENITHNIITVSGGVEVMMREFILTVAVLTVIQTWSLDVDSKMVDFRLHGPNPRIPLDMVPNSVDDMYDGCTDQMYNKVKTQYLPSELHFNTAWTKAVSCAKDVEKRFKKDKEKDFDPDELPHDRISRSLQTVCDTEVLEENNTHIYHHRFWFYRTTGGVEVMMREFILTAAVLTVFQTLDVNPMMIPLDWALQSVDDMYDGCTDSMNDKVKTQYLPSELKQHFNTSWTKAESCAKKVKDRFRRNNETFDPTELPHDRAYLKSYPVMGNHEKEVLIPPFEETGPAETDQETGQAETGQETGQAETGQETGQAETDQETGQAETDQVVDPAGAGLEAGQAETGHGVYPAGAGQEVYPAGAGQEVYPAGAGQEVYPAGAGQEVYPAGAGQEVYPEDTGQVATPEETGQEAAPEDTGQEAAPEDTGQEAAPEDTGQEAAPEDTGQEAGPEDTGQEAGPEDTGQEAGPEDTVQVAVPEDTVQVAVPEDTVQVAVPEDTVQVAVPEDTVQVAVPEDTVQVAGELVLARQQSLARELARPG</sequence>
<evidence type="ECO:0000313" key="1">
    <source>
        <dbReference type="EMBL" id="KAJ8000606.1"/>
    </source>
</evidence>
<gene>
    <name evidence="1" type="ORF">DPEC_G00182120</name>
</gene>
<organism evidence="1 2">
    <name type="scientific">Dallia pectoralis</name>
    <name type="common">Alaska blackfish</name>
    <dbReference type="NCBI Taxonomy" id="75939"/>
    <lineage>
        <taxon>Eukaryota</taxon>
        <taxon>Metazoa</taxon>
        <taxon>Chordata</taxon>
        <taxon>Craniata</taxon>
        <taxon>Vertebrata</taxon>
        <taxon>Euteleostomi</taxon>
        <taxon>Actinopterygii</taxon>
        <taxon>Neopterygii</taxon>
        <taxon>Teleostei</taxon>
        <taxon>Protacanthopterygii</taxon>
        <taxon>Esociformes</taxon>
        <taxon>Umbridae</taxon>
        <taxon>Dallia</taxon>
    </lineage>
</organism>
<proteinExistence type="predicted"/>
<name>A0ACC2GAQ4_DALPE</name>
<evidence type="ECO:0000313" key="2">
    <source>
        <dbReference type="Proteomes" id="UP001157502"/>
    </source>
</evidence>
<accession>A0ACC2GAQ4</accession>
<reference evidence="1" key="1">
    <citation type="submission" date="2021-05" db="EMBL/GenBank/DDBJ databases">
        <authorList>
            <person name="Pan Q."/>
            <person name="Jouanno E."/>
            <person name="Zahm M."/>
            <person name="Klopp C."/>
            <person name="Cabau C."/>
            <person name="Louis A."/>
            <person name="Berthelot C."/>
            <person name="Parey E."/>
            <person name="Roest Crollius H."/>
            <person name="Montfort J."/>
            <person name="Robinson-Rechavi M."/>
            <person name="Bouchez O."/>
            <person name="Lampietro C."/>
            <person name="Lopez Roques C."/>
            <person name="Donnadieu C."/>
            <person name="Postlethwait J."/>
            <person name="Bobe J."/>
            <person name="Dillon D."/>
            <person name="Chandos A."/>
            <person name="von Hippel F."/>
            <person name="Guiguen Y."/>
        </authorList>
    </citation>
    <scope>NUCLEOTIDE SEQUENCE</scope>
    <source>
        <strain evidence="1">YG-Jan2019</strain>
    </source>
</reference>